<dbReference type="EMBL" id="CAJPIN010042887">
    <property type="protein sequence ID" value="CAG2065420.1"/>
    <property type="molecule type" value="Genomic_DNA"/>
</dbReference>
<dbReference type="Proteomes" id="UP001153148">
    <property type="component" value="Unassembled WGS sequence"/>
</dbReference>
<evidence type="ECO:0000256" key="1">
    <source>
        <dbReference type="ARBA" id="ARBA00022490"/>
    </source>
</evidence>
<comment type="caution">
    <text evidence="3">The sequence shown here is derived from an EMBL/GenBank/DDBJ whole genome shotgun (WGS) entry which is preliminary data.</text>
</comment>
<feature type="non-terminal residue" evidence="3">
    <location>
        <position position="188"/>
    </location>
</feature>
<sequence>MVSDKSSSAAPEEGASCSAKVQLISTLFALPDMFGTGEPIKSQTQPSQIGAHVLLTTHALYSQKDQAKSKKALKKEAKDAAKSAKKEERKSVNAGQQDAEAEDYSSGNYGQPAMIQSEEKLSRTFVDVKDLSEELAEQKVWVRGRLHTSRAKGKQCFVVVRQQQYTVQCLIAVNEDVSKQMVKFASKL</sequence>
<proteinExistence type="predicted"/>
<evidence type="ECO:0000313" key="3">
    <source>
        <dbReference type="EMBL" id="CAG2065420.1"/>
    </source>
</evidence>
<feature type="compositionally biased region" description="Basic and acidic residues" evidence="2">
    <location>
        <begin position="74"/>
        <end position="91"/>
    </location>
</feature>
<keyword evidence="1" id="KW-0963">Cytoplasm</keyword>
<name>A0ABN7PH34_TIMPD</name>
<keyword evidence="4" id="KW-1185">Reference proteome</keyword>
<evidence type="ECO:0000256" key="2">
    <source>
        <dbReference type="SAM" id="MobiDB-lite"/>
    </source>
</evidence>
<dbReference type="PANTHER" id="PTHR43450:SF1">
    <property type="entry name" value="ASPARTATE--TRNA LIGASE, CYTOPLASMIC"/>
    <property type="match status" value="1"/>
</dbReference>
<dbReference type="PANTHER" id="PTHR43450">
    <property type="entry name" value="ASPARTYL-TRNA SYNTHETASE"/>
    <property type="match status" value="1"/>
</dbReference>
<evidence type="ECO:0000313" key="4">
    <source>
        <dbReference type="Proteomes" id="UP001153148"/>
    </source>
</evidence>
<gene>
    <name evidence="3" type="ORF">TPAB3V08_LOCUS12364</name>
</gene>
<dbReference type="InterPro" id="IPR012340">
    <property type="entry name" value="NA-bd_OB-fold"/>
</dbReference>
<evidence type="ECO:0008006" key="5">
    <source>
        <dbReference type="Google" id="ProtNLM"/>
    </source>
</evidence>
<reference evidence="3" key="1">
    <citation type="submission" date="2021-03" db="EMBL/GenBank/DDBJ databases">
        <authorList>
            <person name="Tran Van P."/>
        </authorList>
    </citation>
    <scope>NUCLEOTIDE SEQUENCE</scope>
</reference>
<dbReference type="Gene3D" id="2.40.50.140">
    <property type="entry name" value="Nucleic acid-binding proteins"/>
    <property type="match status" value="1"/>
</dbReference>
<protein>
    <recommendedName>
        <fullName evidence="5">Aspartyl-tRNA synthetase</fullName>
    </recommendedName>
</protein>
<accession>A0ABN7PH34</accession>
<dbReference type="SUPFAM" id="SSF50249">
    <property type="entry name" value="Nucleic acid-binding proteins"/>
    <property type="match status" value="1"/>
</dbReference>
<organism evidence="3 4">
    <name type="scientific">Timema podura</name>
    <name type="common">Walking stick</name>
    <dbReference type="NCBI Taxonomy" id="61482"/>
    <lineage>
        <taxon>Eukaryota</taxon>
        <taxon>Metazoa</taxon>
        <taxon>Ecdysozoa</taxon>
        <taxon>Arthropoda</taxon>
        <taxon>Hexapoda</taxon>
        <taxon>Insecta</taxon>
        <taxon>Pterygota</taxon>
        <taxon>Neoptera</taxon>
        <taxon>Polyneoptera</taxon>
        <taxon>Phasmatodea</taxon>
        <taxon>Timematodea</taxon>
        <taxon>Timematoidea</taxon>
        <taxon>Timematidae</taxon>
        <taxon>Timema</taxon>
    </lineage>
</organism>
<feature type="region of interest" description="Disordered" evidence="2">
    <location>
        <begin position="66"/>
        <end position="111"/>
    </location>
</feature>
<dbReference type="InterPro" id="IPR004523">
    <property type="entry name" value="Asp-tRNA_synthase_2"/>
</dbReference>